<feature type="compositionally biased region" description="Basic and acidic residues" evidence="2">
    <location>
        <begin position="92"/>
        <end position="122"/>
    </location>
</feature>
<dbReference type="OrthoDB" id="1049195at2759"/>
<proteinExistence type="predicted"/>
<evidence type="ECO:0000256" key="2">
    <source>
        <dbReference type="SAM" id="MobiDB-lite"/>
    </source>
</evidence>
<gene>
    <name evidence="4" type="ORF">PGLA1383_LOCUS2975</name>
</gene>
<dbReference type="SMART" id="SM00360">
    <property type="entry name" value="RRM"/>
    <property type="match status" value="1"/>
</dbReference>
<evidence type="ECO:0000259" key="3">
    <source>
        <dbReference type="PROSITE" id="PS50102"/>
    </source>
</evidence>
<accession>A0A813DDL7</accession>
<feature type="domain" description="RRM" evidence="3">
    <location>
        <begin position="151"/>
        <end position="224"/>
    </location>
</feature>
<dbReference type="Proteomes" id="UP000654075">
    <property type="component" value="Unassembled WGS sequence"/>
</dbReference>
<dbReference type="SUPFAM" id="SSF54928">
    <property type="entry name" value="RNA-binding domain, RBD"/>
    <property type="match status" value="1"/>
</dbReference>
<feature type="compositionally biased region" description="Basic and acidic residues" evidence="2">
    <location>
        <begin position="28"/>
        <end position="78"/>
    </location>
</feature>
<dbReference type="CDD" id="cd00590">
    <property type="entry name" value="RRM_SF"/>
    <property type="match status" value="1"/>
</dbReference>
<dbReference type="Gene3D" id="3.30.70.330">
    <property type="match status" value="1"/>
</dbReference>
<dbReference type="InterPro" id="IPR012677">
    <property type="entry name" value="Nucleotide-bd_a/b_plait_sf"/>
</dbReference>
<dbReference type="GO" id="GO:0003723">
    <property type="term" value="F:RNA binding"/>
    <property type="evidence" value="ECO:0007669"/>
    <property type="project" value="UniProtKB-UniRule"/>
</dbReference>
<dbReference type="PROSITE" id="PS50102">
    <property type="entry name" value="RRM"/>
    <property type="match status" value="1"/>
</dbReference>
<evidence type="ECO:0000313" key="4">
    <source>
        <dbReference type="EMBL" id="CAE8584030.1"/>
    </source>
</evidence>
<keyword evidence="1" id="KW-0694">RNA-binding</keyword>
<dbReference type="EMBL" id="CAJNNV010000989">
    <property type="protein sequence ID" value="CAE8584030.1"/>
    <property type="molecule type" value="Genomic_DNA"/>
</dbReference>
<comment type="caution">
    <text evidence="4">The sequence shown here is derived from an EMBL/GenBank/DDBJ whole genome shotgun (WGS) entry which is preliminary data.</text>
</comment>
<evidence type="ECO:0000256" key="1">
    <source>
        <dbReference type="PROSITE-ProRule" id="PRU00176"/>
    </source>
</evidence>
<evidence type="ECO:0000313" key="5">
    <source>
        <dbReference type="Proteomes" id="UP000654075"/>
    </source>
</evidence>
<keyword evidence="5" id="KW-1185">Reference proteome</keyword>
<name>A0A813DDL7_POLGL</name>
<dbReference type="AlphaFoldDB" id="A0A813DDL7"/>
<sequence length="227" mass="25438">MATEEAAVPKAKAKRQSTEDLLASFKKKIDQRKAKGQREDVHGATDDIEKIDQKRHEKATVRKEREESSAGGRDERPHERRKSKLLDGPLEEDSRKRRGSSRDRESGSRKRLPEGELEETRIGRGGTITFKRRATEGKRGRGSVALFGRPKTVKISNIPAGLEWKYVQELFEGGAGKVKEGHLDEDGTTGYITFENSDAASKAHYEFDDGEISSQIISVELVEDDDD</sequence>
<feature type="region of interest" description="Disordered" evidence="2">
    <location>
        <begin position="28"/>
        <end position="142"/>
    </location>
</feature>
<reference evidence="4" key="1">
    <citation type="submission" date="2021-02" db="EMBL/GenBank/DDBJ databases">
        <authorList>
            <person name="Dougan E. K."/>
            <person name="Rhodes N."/>
            <person name="Thang M."/>
            <person name="Chan C."/>
        </authorList>
    </citation>
    <scope>NUCLEOTIDE SEQUENCE</scope>
</reference>
<dbReference type="InterPro" id="IPR000504">
    <property type="entry name" value="RRM_dom"/>
</dbReference>
<dbReference type="OMA" id="MASHGTF"/>
<organism evidence="4 5">
    <name type="scientific">Polarella glacialis</name>
    <name type="common">Dinoflagellate</name>
    <dbReference type="NCBI Taxonomy" id="89957"/>
    <lineage>
        <taxon>Eukaryota</taxon>
        <taxon>Sar</taxon>
        <taxon>Alveolata</taxon>
        <taxon>Dinophyceae</taxon>
        <taxon>Suessiales</taxon>
        <taxon>Suessiaceae</taxon>
        <taxon>Polarella</taxon>
    </lineage>
</organism>
<dbReference type="InterPro" id="IPR035979">
    <property type="entry name" value="RBD_domain_sf"/>
</dbReference>
<protein>
    <recommendedName>
        <fullName evidence="3">RRM domain-containing protein</fullName>
    </recommendedName>
</protein>